<dbReference type="AlphaFoldDB" id="A0A1M4UXW7"/>
<proteinExistence type="predicted"/>
<evidence type="ECO:0000313" key="2">
    <source>
        <dbReference type="Proteomes" id="UP000184236"/>
    </source>
</evidence>
<gene>
    <name evidence="1" type="ORF">SAMN05444408_102344</name>
</gene>
<keyword evidence="2" id="KW-1185">Reference proteome</keyword>
<dbReference type="EMBL" id="FQVO01000002">
    <property type="protein sequence ID" value="SHE61564.1"/>
    <property type="molecule type" value="Genomic_DNA"/>
</dbReference>
<organism evidence="1 2">
    <name type="scientific">Chryseobacterium takakiae</name>
    <dbReference type="NCBI Taxonomy" id="1302685"/>
    <lineage>
        <taxon>Bacteria</taxon>
        <taxon>Pseudomonadati</taxon>
        <taxon>Bacteroidota</taxon>
        <taxon>Flavobacteriia</taxon>
        <taxon>Flavobacteriales</taxon>
        <taxon>Weeksellaceae</taxon>
        <taxon>Chryseobacterium group</taxon>
        <taxon>Chryseobacterium</taxon>
    </lineage>
</organism>
<protein>
    <submittedName>
        <fullName evidence="1">Uncharacterized protein</fullName>
    </submittedName>
</protein>
<evidence type="ECO:0000313" key="1">
    <source>
        <dbReference type="EMBL" id="SHE61564.1"/>
    </source>
</evidence>
<dbReference type="Proteomes" id="UP000184236">
    <property type="component" value="Unassembled WGS sequence"/>
</dbReference>
<name>A0A1M4UXW7_9FLAO</name>
<reference evidence="2" key="1">
    <citation type="submission" date="2016-11" db="EMBL/GenBank/DDBJ databases">
        <authorList>
            <person name="Varghese N."/>
            <person name="Submissions S."/>
        </authorList>
    </citation>
    <scope>NUCLEOTIDE SEQUENCE [LARGE SCALE GENOMIC DNA]</scope>
    <source>
        <strain evidence="2">DSM 26898</strain>
    </source>
</reference>
<sequence length="34" mass="4088">MKPINIYDWNHKKPILLILKHLKLNYKNKTPQGS</sequence>
<accession>A0A1M4UXW7</accession>